<dbReference type="Proteomes" id="UP000076871">
    <property type="component" value="Unassembled WGS sequence"/>
</dbReference>
<feature type="compositionally biased region" description="Polar residues" evidence="1">
    <location>
        <begin position="448"/>
        <end position="459"/>
    </location>
</feature>
<reference evidence="2 3" key="1">
    <citation type="journal article" date="2016" name="Mol. Biol. Evol.">
        <title>Comparative Genomics of Early-Diverging Mushroom-Forming Fungi Provides Insights into the Origins of Lignocellulose Decay Capabilities.</title>
        <authorList>
            <person name="Nagy L.G."/>
            <person name="Riley R."/>
            <person name="Tritt A."/>
            <person name="Adam C."/>
            <person name="Daum C."/>
            <person name="Floudas D."/>
            <person name="Sun H."/>
            <person name="Yadav J.S."/>
            <person name="Pangilinan J."/>
            <person name="Larsson K.H."/>
            <person name="Matsuura K."/>
            <person name="Barry K."/>
            <person name="Labutti K."/>
            <person name="Kuo R."/>
            <person name="Ohm R.A."/>
            <person name="Bhattacharya S.S."/>
            <person name="Shirouzu T."/>
            <person name="Yoshinaga Y."/>
            <person name="Martin F.M."/>
            <person name="Grigoriev I.V."/>
            <person name="Hibbett D.S."/>
        </authorList>
    </citation>
    <scope>NUCLEOTIDE SEQUENCE [LARGE SCALE GENOMIC DNA]</scope>
    <source>
        <strain evidence="2 3">93-53</strain>
    </source>
</reference>
<dbReference type="AlphaFoldDB" id="A0A165E6V0"/>
<dbReference type="OrthoDB" id="3178019at2759"/>
<name>A0A165E6V0_9APHY</name>
<feature type="compositionally biased region" description="Pro residues" evidence="1">
    <location>
        <begin position="426"/>
        <end position="445"/>
    </location>
</feature>
<dbReference type="RefSeq" id="XP_040764092.1">
    <property type="nucleotide sequence ID" value="XM_040914444.1"/>
</dbReference>
<protein>
    <submittedName>
        <fullName evidence="2">Uncharacterized protein</fullName>
    </submittedName>
</protein>
<evidence type="ECO:0000313" key="2">
    <source>
        <dbReference type="EMBL" id="KZT06352.1"/>
    </source>
</evidence>
<keyword evidence="3" id="KW-1185">Reference proteome</keyword>
<evidence type="ECO:0000313" key="3">
    <source>
        <dbReference type="Proteomes" id="UP000076871"/>
    </source>
</evidence>
<organism evidence="2 3">
    <name type="scientific">Laetiporus sulphureus 93-53</name>
    <dbReference type="NCBI Taxonomy" id="1314785"/>
    <lineage>
        <taxon>Eukaryota</taxon>
        <taxon>Fungi</taxon>
        <taxon>Dikarya</taxon>
        <taxon>Basidiomycota</taxon>
        <taxon>Agaricomycotina</taxon>
        <taxon>Agaricomycetes</taxon>
        <taxon>Polyporales</taxon>
        <taxon>Laetiporus</taxon>
    </lineage>
</organism>
<feature type="compositionally biased region" description="Low complexity" evidence="1">
    <location>
        <begin position="596"/>
        <end position="605"/>
    </location>
</feature>
<proteinExistence type="predicted"/>
<gene>
    <name evidence="2" type="ORF">LAESUDRAFT_812934</name>
</gene>
<feature type="compositionally biased region" description="Basic and acidic residues" evidence="1">
    <location>
        <begin position="555"/>
        <end position="567"/>
    </location>
</feature>
<dbReference type="InParanoid" id="A0A165E6V0"/>
<accession>A0A165E6V0</accession>
<feature type="region of interest" description="Disordered" evidence="1">
    <location>
        <begin position="544"/>
        <end position="614"/>
    </location>
</feature>
<feature type="compositionally biased region" description="Low complexity" evidence="1">
    <location>
        <begin position="460"/>
        <end position="475"/>
    </location>
</feature>
<dbReference type="EMBL" id="KV427625">
    <property type="protein sequence ID" value="KZT06352.1"/>
    <property type="molecule type" value="Genomic_DNA"/>
</dbReference>
<evidence type="ECO:0000256" key="1">
    <source>
        <dbReference type="SAM" id="MobiDB-lite"/>
    </source>
</evidence>
<sequence>MHISFNPPLGEATSLITALCPDDQLAPTEELLFRASFESQTSYEQAQKDGVRVEIWTDLPVQGCAAEEWNAIVFKTLQDFKSDVDDNGQKTFTLFPDVEQDASVGKKQENSMYAKVPVQLQGYSSGHHFSFTYRMVYPSGDVQWLGEYGRNGALVVEHKSTMATLGVNLSEEWVNDPAGKAELTGRNGEEEVVGTLNQSLEWSSWAIRDDSLPIFSTSVETPLSHLIVLVPSMRSHTLVIPRTIALYATGGASVRVSAQGEIRYTSKFDDGHASVAPVDAVSPSSLEECHLTCYTISQQGVQSPCAVFMSTRFFPSSLLVIPSQPLFGHHPIEMKTEDLLSHMPGVTTESLIMSLPSSHSFCALSQNETVVLHSSPYGGTANISPTYIVMTDGTASSSWKICLLDSYENAMVNEATELNDGQRLLPTPPPSPPMAPRPLQRPPALPISSPSDASETTVDSSAPTSLPTPISPSSSTHDESPTPSPPTAPQTSSRDSDALALVRSPHSLEIYMRSCLLMFAWLWRSVFQRLAFVWLGAVGTRTSNFGNGAHIHMQPKSDEPERDRADDNGEPAAEPGSKGSGVSVDGADVRGDTSTDDTSTAADASMEMSSQQPSLISGFKRQVVLESEFKQPGAEQTKPEVEQAKFVAEQTVPMAEQLKRLPQALSADIHARSGKFALLVQVPSGFVVSPTTIRFTLNGNPITDPEIVATKDEGYSLVRLAMPSGLESGKLHIIFNA</sequence>
<feature type="region of interest" description="Disordered" evidence="1">
    <location>
        <begin position="418"/>
        <end position="498"/>
    </location>
</feature>
<dbReference type="GeneID" id="63831471"/>